<dbReference type="PANTHER" id="PTHR45626:SF12">
    <property type="entry name" value="DNA REPAIR PROTEIN RAD16"/>
    <property type="match status" value="1"/>
</dbReference>
<reference evidence="6" key="1">
    <citation type="journal article" date="2018" name="Nat. Microbiol.">
        <title>Leveraging single-cell genomics to expand the fungal tree of life.</title>
        <authorList>
            <person name="Ahrendt S.R."/>
            <person name="Quandt C.A."/>
            <person name="Ciobanu D."/>
            <person name="Clum A."/>
            <person name="Salamov A."/>
            <person name="Andreopoulos B."/>
            <person name="Cheng J.F."/>
            <person name="Woyke T."/>
            <person name="Pelin A."/>
            <person name="Henrissat B."/>
            <person name="Reynolds N.K."/>
            <person name="Benny G.L."/>
            <person name="Smith M.E."/>
            <person name="James T.Y."/>
            <person name="Grigoriev I.V."/>
        </authorList>
    </citation>
    <scope>NUCLEOTIDE SEQUENCE [LARGE SCALE GENOMIC DNA]</scope>
</reference>
<dbReference type="GO" id="GO:0008094">
    <property type="term" value="F:ATP-dependent activity, acting on DNA"/>
    <property type="evidence" value="ECO:0007669"/>
    <property type="project" value="TreeGrafter"/>
</dbReference>
<feature type="non-terminal residue" evidence="5">
    <location>
        <position position="1"/>
    </location>
</feature>
<dbReference type="InterPro" id="IPR038718">
    <property type="entry name" value="SNF2-like_sf"/>
</dbReference>
<keyword evidence="3" id="KW-0067">ATP-binding</keyword>
<sequence length="127" mass="15131">FHRLILDECQFIKNSNSSFCKSVMQIRINVKWLLSGTPIMIRVYEIHPYLRILGFRNLNSLHMHNNIYAMGPFAKHGSHFFYGKIQNILKNIAIRRTKDILSLPEKTYSDRWISLSIEERHFHETLK</sequence>
<dbReference type="OrthoDB" id="448448at2759"/>
<evidence type="ECO:0000259" key="4">
    <source>
        <dbReference type="Pfam" id="PF00176"/>
    </source>
</evidence>
<dbReference type="GO" id="GO:0016787">
    <property type="term" value="F:hydrolase activity"/>
    <property type="evidence" value="ECO:0007669"/>
    <property type="project" value="UniProtKB-KW"/>
</dbReference>
<name>A0A4V1IQG1_9FUNG</name>
<dbReference type="PANTHER" id="PTHR45626">
    <property type="entry name" value="TRANSCRIPTION TERMINATION FACTOR 2-RELATED"/>
    <property type="match status" value="1"/>
</dbReference>
<protein>
    <submittedName>
        <fullName evidence="5">SNF2 family N-terminal domain-containing protein</fullName>
    </submittedName>
</protein>
<dbReference type="EMBL" id="KZ998197">
    <property type="protein sequence ID" value="RKO86437.1"/>
    <property type="molecule type" value="Genomic_DNA"/>
</dbReference>
<evidence type="ECO:0000313" key="5">
    <source>
        <dbReference type="EMBL" id="RKO86437.1"/>
    </source>
</evidence>
<dbReference type="Proteomes" id="UP000269721">
    <property type="component" value="Unassembled WGS sequence"/>
</dbReference>
<dbReference type="InterPro" id="IPR000330">
    <property type="entry name" value="SNF2_N"/>
</dbReference>
<evidence type="ECO:0000313" key="6">
    <source>
        <dbReference type="Proteomes" id="UP000269721"/>
    </source>
</evidence>
<dbReference type="AlphaFoldDB" id="A0A4V1IQG1"/>
<proteinExistence type="predicted"/>
<accession>A0A4V1IQG1</accession>
<dbReference type="GO" id="GO:0006289">
    <property type="term" value="P:nucleotide-excision repair"/>
    <property type="evidence" value="ECO:0007669"/>
    <property type="project" value="TreeGrafter"/>
</dbReference>
<dbReference type="SUPFAM" id="SSF52540">
    <property type="entry name" value="P-loop containing nucleoside triphosphate hydrolases"/>
    <property type="match status" value="1"/>
</dbReference>
<keyword evidence="6" id="KW-1185">Reference proteome</keyword>
<dbReference type="InterPro" id="IPR050628">
    <property type="entry name" value="SNF2_RAD54_helicase_TF"/>
</dbReference>
<dbReference type="Gene3D" id="3.40.50.10810">
    <property type="entry name" value="Tandem AAA-ATPase domain"/>
    <property type="match status" value="1"/>
</dbReference>
<keyword evidence="2" id="KW-0378">Hydrolase</keyword>
<organism evidence="5 6">
    <name type="scientific">Blyttiomyces helicus</name>
    <dbReference type="NCBI Taxonomy" id="388810"/>
    <lineage>
        <taxon>Eukaryota</taxon>
        <taxon>Fungi</taxon>
        <taxon>Fungi incertae sedis</taxon>
        <taxon>Chytridiomycota</taxon>
        <taxon>Chytridiomycota incertae sedis</taxon>
        <taxon>Chytridiomycetes</taxon>
        <taxon>Chytridiomycetes incertae sedis</taxon>
        <taxon>Blyttiomyces</taxon>
    </lineage>
</organism>
<feature type="domain" description="SNF2 N-terminal" evidence="4">
    <location>
        <begin position="2"/>
        <end position="124"/>
    </location>
</feature>
<dbReference type="GO" id="GO:0005524">
    <property type="term" value="F:ATP binding"/>
    <property type="evidence" value="ECO:0007669"/>
    <property type="project" value="UniProtKB-KW"/>
</dbReference>
<evidence type="ECO:0000256" key="3">
    <source>
        <dbReference type="ARBA" id="ARBA00022840"/>
    </source>
</evidence>
<keyword evidence="1" id="KW-0547">Nucleotide-binding</keyword>
<evidence type="ECO:0000256" key="2">
    <source>
        <dbReference type="ARBA" id="ARBA00022801"/>
    </source>
</evidence>
<dbReference type="InterPro" id="IPR027417">
    <property type="entry name" value="P-loop_NTPase"/>
</dbReference>
<dbReference type="GO" id="GO:0005634">
    <property type="term" value="C:nucleus"/>
    <property type="evidence" value="ECO:0007669"/>
    <property type="project" value="TreeGrafter"/>
</dbReference>
<evidence type="ECO:0000256" key="1">
    <source>
        <dbReference type="ARBA" id="ARBA00022741"/>
    </source>
</evidence>
<dbReference type="Pfam" id="PF00176">
    <property type="entry name" value="SNF2-rel_dom"/>
    <property type="match status" value="1"/>
</dbReference>
<gene>
    <name evidence="5" type="ORF">BDK51DRAFT_21941</name>
</gene>